<feature type="coiled-coil region" evidence="1">
    <location>
        <begin position="325"/>
        <end position="359"/>
    </location>
</feature>
<name>A0A1R2CLZ3_9CILI</name>
<organism evidence="2 3">
    <name type="scientific">Stentor coeruleus</name>
    <dbReference type="NCBI Taxonomy" id="5963"/>
    <lineage>
        <taxon>Eukaryota</taxon>
        <taxon>Sar</taxon>
        <taxon>Alveolata</taxon>
        <taxon>Ciliophora</taxon>
        <taxon>Postciliodesmatophora</taxon>
        <taxon>Heterotrichea</taxon>
        <taxon>Heterotrichida</taxon>
        <taxon>Stentoridae</taxon>
        <taxon>Stentor</taxon>
    </lineage>
</organism>
<dbReference type="AlphaFoldDB" id="A0A1R2CLZ3"/>
<comment type="caution">
    <text evidence="2">The sequence shown here is derived from an EMBL/GenBank/DDBJ whole genome shotgun (WGS) entry which is preliminary data.</text>
</comment>
<sequence length="445" mass="52530">MSATNPEVQQWKASYYEEVKKYKELENRFDDNQSFYESKIIKFEFITKQLVDSMNKMQKPLEKFNKKQAKISLLKAELIKKNKEIQDLTASLENAHKKLSRLRKHRHLSLIETHNLNLKPSQEDLKTAKFAETPKTDNLKTPKNPLVIEYQEILIITPKNHYKKQSSLNKLFDLELLLEAKDKELVIEFKKNKELTNENLKLKDDYITSNEMVKSLINDKNHFEKLLDELKKSSQTKIDDFVEKNAFLVRENEDLKGKLYDYQDRETGLNISEPDVTSILSDDLSKFYNGSKLIEKSFDDYSHIQDLSNIQLGENQITIELKRKNHNLEEMLRVANLQCQKLRERLTRYREASEILNLKLKENLFDMEKMKKNYFMICDRSKEDDEFSVDDVKSQSFMSTVKGVCKRNSRNESYFDGNDKAVCKKNRVIRVGCEMKKKNNLSWGL</sequence>
<evidence type="ECO:0000256" key="1">
    <source>
        <dbReference type="SAM" id="Coils"/>
    </source>
</evidence>
<evidence type="ECO:0000313" key="3">
    <source>
        <dbReference type="Proteomes" id="UP000187209"/>
    </source>
</evidence>
<proteinExistence type="predicted"/>
<keyword evidence="3" id="KW-1185">Reference proteome</keyword>
<reference evidence="2 3" key="1">
    <citation type="submission" date="2016-11" db="EMBL/GenBank/DDBJ databases">
        <title>The macronuclear genome of Stentor coeruleus: a giant cell with tiny introns.</title>
        <authorList>
            <person name="Slabodnick M."/>
            <person name="Ruby J.G."/>
            <person name="Reiff S.B."/>
            <person name="Swart E.C."/>
            <person name="Gosai S."/>
            <person name="Prabakaran S."/>
            <person name="Witkowska E."/>
            <person name="Larue G.E."/>
            <person name="Fisher S."/>
            <person name="Freeman R.M."/>
            <person name="Gunawardena J."/>
            <person name="Chu W."/>
            <person name="Stover N.A."/>
            <person name="Gregory B.D."/>
            <person name="Nowacki M."/>
            <person name="Derisi J."/>
            <person name="Roy S.W."/>
            <person name="Marshall W.F."/>
            <person name="Sood P."/>
        </authorList>
    </citation>
    <scope>NUCLEOTIDE SEQUENCE [LARGE SCALE GENOMIC DNA]</scope>
    <source>
        <strain evidence="2">WM001</strain>
    </source>
</reference>
<protein>
    <submittedName>
        <fullName evidence="2">Uncharacterized protein</fullName>
    </submittedName>
</protein>
<keyword evidence="1" id="KW-0175">Coiled coil</keyword>
<dbReference type="EMBL" id="MPUH01000112">
    <property type="protein sequence ID" value="OMJ90039.1"/>
    <property type="molecule type" value="Genomic_DNA"/>
</dbReference>
<dbReference type="Proteomes" id="UP000187209">
    <property type="component" value="Unassembled WGS sequence"/>
</dbReference>
<gene>
    <name evidence="2" type="ORF">SteCoe_7721</name>
</gene>
<feature type="coiled-coil region" evidence="1">
    <location>
        <begin position="71"/>
        <end position="105"/>
    </location>
</feature>
<accession>A0A1R2CLZ3</accession>
<evidence type="ECO:0000313" key="2">
    <source>
        <dbReference type="EMBL" id="OMJ90039.1"/>
    </source>
</evidence>